<name>A0ABS9CQB4_9FIRM</name>
<dbReference type="RefSeq" id="WP_235324181.1">
    <property type="nucleotide sequence ID" value="NZ_JAFBIT010000003.1"/>
</dbReference>
<evidence type="ECO:0000313" key="1">
    <source>
        <dbReference type="EMBL" id="MCF2653163.1"/>
    </source>
</evidence>
<reference evidence="1 2" key="1">
    <citation type="submission" date="2020-12" db="EMBL/GenBank/DDBJ databases">
        <title>Whole genome sequences of gut porcine anaerobes.</title>
        <authorList>
            <person name="Kubasova T."/>
            <person name="Jahodarova E."/>
            <person name="Rychlik I."/>
        </authorList>
    </citation>
    <scope>NUCLEOTIDE SEQUENCE [LARGE SCALE GENOMIC DNA]</scope>
    <source>
        <strain evidence="1 2">An867</strain>
    </source>
</reference>
<accession>A0ABS9CQB4</accession>
<proteinExistence type="predicted"/>
<evidence type="ECO:0000313" key="2">
    <source>
        <dbReference type="Proteomes" id="UP001299220"/>
    </source>
</evidence>
<dbReference type="Proteomes" id="UP001299220">
    <property type="component" value="Unassembled WGS sequence"/>
</dbReference>
<keyword evidence="2" id="KW-1185">Reference proteome</keyword>
<comment type="caution">
    <text evidence="1">The sequence shown here is derived from an EMBL/GenBank/DDBJ whole genome shotgun (WGS) entry which is preliminary data.</text>
</comment>
<protein>
    <submittedName>
        <fullName evidence="1">Uncharacterized protein</fullName>
    </submittedName>
</protein>
<sequence length="110" mass="12188">MRSLIHTLFRRAQPIAVTAAGKTVHRRGVIRALGRNAQDFTTFDLLRCGKLETPLYLYLGDAEELLGADDAQVFCGGETYTVLEAAPVDGFFGRAYVRAVLERRRADDGQ</sequence>
<dbReference type="EMBL" id="JAFBIT010000003">
    <property type="protein sequence ID" value="MCF2653163.1"/>
    <property type="molecule type" value="Genomic_DNA"/>
</dbReference>
<gene>
    <name evidence="1" type="ORF">JQM67_11180</name>
</gene>
<organism evidence="1 2">
    <name type="scientific">Anaeromassilibacillus senegalensis</name>
    <dbReference type="NCBI Taxonomy" id="1673717"/>
    <lineage>
        <taxon>Bacteria</taxon>
        <taxon>Bacillati</taxon>
        <taxon>Bacillota</taxon>
        <taxon>Clostridia</taxon>
        <taxon>Eubacteriales</taxon>
        <taxon>Acutalibacteraceae</taxon>
        <taxon>Anaeromassilibacillus</taxon>
    </lineage>
</organism>